<keyword evidence="6 7" id="KW-0030">Aminoacyl-tRNA synthetase</keyword>
<proteinExistence type="inferred from homology"/>
<evidence type="ECO:0000256" key="6">
    <source>
        <dbReference type="ARBA" id="ARBA00023146"/>
    </source>
</evidence>
<evidence type="ECO:0000256" key="7">
    <source>
        <dbReference type="HAMAP-Rule" id="MF_00534"/>
    </source>
</evidence>
<dbReference type="InterPro" id="IPR002312">
    <property type="entry name" value="Asp/Asn-tRNA-synth_IIb"/>
</dbReference>
<organism evidence="9 10">
    <name type="scientific">Hymenobacter ruricola</name>
    <dbReference type="NCBI Taxonomy" id="2791023"/>
    <lineage>
        <taxon>Bacteria</taxon>
        <taxon>Pseudomonadati</taxon>
        <taxon>Bacteroidota</taxon>
        <taxon>Cytophagia</taxon>
        <taxon>Cytophagales</taxon>
        <taxon>Hymenobacteraceae</taxon>
        <taxon>Hymenobacter</taxon>
    </lineage>
</organism>
<protein>
    <recommendedName>
        <fullName evidence="7">Asparagine--tRNA ligase</fullName>
        <ecNumber evidence="7">6.1.1.22</ecNumber>
    </recommendedName>
    <alternativeName>
        <fullName evidence="7">Asparaginyl-tRNA synthetase</fullName>
        <shortName evidence="7">AsnRS</shortName>
    </alternativeName>
</protein>
<dbReference type="Proteomes" id="UP000618931">
    <property type="component" value="Unassembled WGS sequence"/>
</dbReference>
<keyword evidence="2 7" id="KW-0436">Ligase</keyword>
<dbReference type="InterPro" id="IPR012340">
    <property type="entry name" value="NA-bd_OB-fold"/>
</dbReference>
<comment type="subunit">
    <text evidence="7">Homodimer.</text>
</comment>
<dbReference type="PROSITE" id="PS50862">
    <property type="entry name" value="AA_TRNA_LIGASE_II"/>
    <property type="match status" value="1"/>
</dbReference>
<gene>
    <name evidence="7 9" type="primary">asnS</name>
    <name evidence="9" type="ORF">I2H31_24080</name>
</gene>
<dbReference type="RefSeq" id="WP_196295624.1">
    <property type="nucleotide sequence ID" value="NZ_JADQDM010000025.1"/>
</dbReference>
<evidence type="ECO:0000313" key="9">
    <source>
        <dbReference type="EMBL" id="MBF9224205.1"/>
    </source>
</evidence>
<dbReference type="SUPFAM" id="SSF50249">
    <property type="entry name" value="Nucleic acid-binding proteins"/>
    <property type="match status" value="1"/>
</dbReference>
<dbReference type="Pfam" id="PF00152">
    <property type="entry name" value="tRNA-synt_2"/>
    <property type="match status" value="1"/>
</dbReference>
<evidence type="ECO:0000256" key="5">
    <source>
        <dbReference type="ARBA" id="ARBA00022917"/>
    </source>
</evidence>
<comment type="subcellular location">
    <subcellularLocation>
        <location evidence="7">Cytoplasm</location>
    </subcellularLocation>
</comment>
<dbReference type="EMBL" id="JADQDM010000025">
    <property type="protein sequence ID" value="MBF9224205.1"/>
    <property type="molecule type" value="Genomic_DNA"/>
</dbReference>
<feature type="domain" description="Aminoacyl-transfer RNA synthetases class-II family profile" evidence="8">
    <location>
        <begin position="136"/>
        <end position="454"/>
    </location>
</feature>
<keyword evidence="4 7" id="KW-0067">ATP-binding</keyword>
<keyword evidence="5 7" id="KW-0648">Protein biosynthesis</keyword>
<dbReference type="NCBIfam" id="NF003037">
    <property type="entry name" value="PRK03932.1"/>
    <property type="match status" value="1"/>
</dbReference>
<reference evidence="9 10" key="1">
    <citation type="submission" date="2020-11" db="EMBL/GenBank/DDBJ databases">
        <authorList>
            <person name="Kim M.K."/>
        </authorList>
    </citation>
    <scope>NUCLEOTIDE SEQUENCE [LARGE SCALE GENOMIC DNA]</scope>
    <source>
        <strain evidence="9 10">BT662</strain>
    </source>
</reference>
<dbReference type="CDD" id="cd04318">
    <property type="entry name" value="EcAsnRS_like_N"/>
    <property type="match status" value="1"/>
</dbReference>
<comment type="caution">
    <text evidence="9">The sequence shown here is derived from an EMBL/GenBank/DDBJ whole genome shotgun (WGS) entry which is preliminary data.</text>
</comment>
<keyword evidence="3 7" id="KW-0547">Nucleotide-binding</keyword>
<evidence type="ECO:0000259" key="8">
    <source>
        <dbReference type="PROSITE" id="PS50862"/>
    </source>
</evidence>
<evidence type="ECO:0000313" key="10">
    <source>
        <dbReference type="Proteomes" id="UP000618931"/>
    </source>
</evidence>
<sequence length="464" mass="52336">MSLKRSTVKELLASQDLDREVLVKGWVRSRRGNKYVQFIIVNDGSTIHTIQAVAAAETFPEETLKDVSNGACVAIRGQLVASQGKGQAVEIQATEITVLGAADAEAYPLQKKATSLEHLREIAHLRPRTNTFGAVLRVRHALAFAIHDYFNRHGFFYVHTPIITGSDAEGAGQMFRVTTLPPEHPPRTADGLVDFSEDFFGKPTNLTVSGQLEGELAAMALGSIYTFGPTFRAENSNTARHLAEFWMIEPEVAFNELEENMDLAEDFLQSLVRYALEHCADDLQFLNDQYDKELLGRLNFVIDNAFQRLTYTEAVEILKSAKQKFEFPVDWGTDLQSEHERYLVEKHFKKPVILTNYPKEIKAFYMKLDDDGRTVRAMDVLFPGIGEIIGGSQREEDYTKLTTRMAEMHVPADELDWYLDTRRFGTAPHAGFGLGFERLVLFVTGMSNIRDVIPFPRYPKNAAF</sequence>
<dbReference type="HAMAP" id="MF_00534">
    <property type="entry name" value="Asn_tRNA_synth"/>
    <property type="match status" value="1"/>
</dbReference>
<dbReference type="GO" id="GO:0004816">
    <property type="term" value="F:asparagine-tRNA ligase activity"/>
    <property type="evidence" value="ECO:0007669"/>
    <property type="project" value="UniProtKB-EC"/>
</dbReference>
<dbReference type="NCBIfam" id="TIGR00457">
    <property type="entry name" value="asnS"/>
    <property type="match status" value="1"/>
</dbReference>
<evidence type="ECO:0000256" key="3">
    <source>
        <dbReference type="ARBA" id="ARBA00022741"/>
    </source>
</evidence>
<keyword evidence="7" id="KW-0963">Cytoplasm</keyword>
<dbReference type="Pfam" id="PF01336">
    <property type="entry name" value="tRNA_anti-codon"/>
    <property type="match status" value="1"/>
</dbReference>
<dbReference type="InterPro" id="IPR006195">
    <property type="entry name" value="aa-tRNA-synth_II"/>
</dbReference>
<dbReference type="EC" id="6.1.1.22" evidence="7"/>
<comment type="similarity">
    <text evidence="1 7">Belongs to the class-II aminoacyl-tRNA synthetase family.</text>
</comment>
<dbReference type="InterPro" id="IPR004365">
    <property type="entry name" value="NA-bd_OB_tRNA"/>
</dbReference>
<dbReference type="InterPro" id="IPR004522">
    <property type="entry name" value="Asn-tRNA-ligase"/>
</dbReference>
<dbReference type="PANTHER" id="PTHR22594">
    <property type="entry name" value="ASPARTYL/LYSYL-TRNA SYNTHETASE"/>
    <property type="match status" value="1"/>
</dbReference>
<keyword evidence="10" id="KW-1185">Reference proteome</keyword>
<evidence type="ECO:0000256" key="4">
    <source>
        <dbReference type="ARBA" id="ARBA00022840"/>
    </source>
</evidence>
<dbReference type="CDD" id="cd00776">
    <property type="entry name" value="AsxRS_core"/>
    <property type="match status" value="1"/>
</dbReference>
<dbReference type="InterPro" id="IPR004364">
    <property type="entry name" value="Aa-tRNA-synt_II"/>
</dbReference>
<comment type="catalytic activity">
    <reaction evidence="7">
        <text>tRNA(Asn) + L-asparagine + ATP = L-asparaginyl-tRNA(Asn) + AMP + diphosphate + H(+)</text>
        <dbReference type="Rhea" id="RHEA:11180"/>
        <dbReference type="Rhea" id="RHEA-COMP:9659"/>
        <dbReference type="Rhea" id="RHEA-COMP:9674"/>
        <dbReference type="ChEBI" id="CHEBI:15378"/>
        <dbReference type="ChEBI" id="CHEBI:30616"/>
        <dbReference type="ChEBI" id="CHEBI:33019"/>
        <dbReference type="ChEBI" id="CHEBI:58048"/>
        <dbReference type="ChEBI" id="CHEBI:78442"/>
        <dbReference type="ChEBI" id="CHEBI:78515"/>
        <dbReference type="ChEBI" id="CHEBI:456215"/>
        <dbReference type="EC" id="6.1.1.22"/>
    </reaction>
</comment>
<dbReference type="SUPFAM" id="SSF55681">
    <property type="entry name" value="Class II aaRS and biotin synthetases"/>
    <property type="match status" value="1"/>
</dbReference>
<evidence type="ECO:0000256" key="1">
    <source>
        <dbReference type="ARBA" id="ARBA00008226"/>
    </source>
</evidence>
<dbReference type="PANTHER" id="PTHR22594:SF34">
    <property type="entry name" value="ASPARAGINE--TRNA LIGASE, MITOCHONDRIAL-RELATED"/>
    <property type="match status" value="1"/>
</dbReference>
<dbReference type="Gene3D" id="3.30.930.10">
    <property type="entry name" value="Bira Bifunctional Protein, Domain 2"/>
    <property type="match status" value="1"/>
</dbReference>
<dbReference type="InterPro" id="IPR045864">
    <property type="entry name" value="aa-tRNA-synth_II/BPL/LPL"/>
</dbReference>
<dbReference type="PRINTS" id="PR01042">
    <property type="entry name" value="TRNASYNTHASP"/>
</dbReference>
<name>A0ABS0IB71_9BACT</name>
<dbReference type="Gene3D" id="2.40.50.140">
    <property type="entry name" value="Nucleic acid-binding proteins"/>
    <property type="match status" value="1"/>
</dbReference>
<accession>A0ABS0IB71</accession>
<evidence type="ECO:0000256" key="2">
    <source>
        <dbReference type="ARBA" id="ARBA00022598"/>
    </source>
</evidence>